<reference evidence="1" key="3">
    <citation type="journal article" date="2018" name="FEMS Microbiol. Ecol.">
        <title>Coexistence of two distinct Sulfurospirillum populations respiring tetrachloroethene-genomic and kinetic considerations. .</title>
        <authorList>
            <person name="Buttet G.F."/>
            <person name="Murray A.M."/>
            <person name="Goris T."/>
            <person name="Burion M."/>
            <person name="Jin B."/>
            <person name="Rolle M."/>
            <person name="Holliger C."/>
            <person name="Maillard J."/>
        </authorList>
    </citation>
    <scope>NUCLEOTIDE SEQUENCE</scope>
    <source>
        <strain evidence="1">SL2-1</strain>
    </source>
</reference>
<dbReference type="AlphaFoldDB" id="A0A1Y0HQ72"/>
<dbReference type="EMBL" id="CP039734">
    <property type="protein sequence ID" value="QIR75421.1"/>
    <property type="molecule type" value="Genomic_DNA"/>
</dbReference>
<organism evidence="1 3">
    <name type="scientific">Sulfurospirillum diekertiae</name>
    <dbReference type="NCBI Taxonomy" id="1854492"/>
    <lineage>
        <taxon>Bacteria</taxon>
        <taxon>Pseudomonadati</taxon>
        <taxon>Campylobacterota</taxon>
        <taxon>Epsilonproteobacteria</taxon>
        <taxon>Campylobacterales</taxon>
        <taxon>Sulfurospirillaceae</taxon>
        <taxon>Sulfurospirillum</taxon>
    </lineage>
</organism>
<name>A0A1Y0HQ72_9BACT</name>
<proteinExistence type="predicted"/>
<evidence type="ECO:0000313" key="1">
    <source>
        <dbReference type="EMBL" id="ARU49485.1"/>
    </source>
</evidence>
<reference evidence="2 4" key="1">
    <citation type="journal article" date="2017" name="Environ. Sci. Technol.">
        <title>Organohalide Respiration with Chlorinated Ethenes under Low pH Conditions.</title>
        <authorList>
            <person name="Yang Y."/>
            <person name="Capiro N.L."/>
            <person name="Marcet T.F."/>
            <person name="Yan J."/>
            <person name="Pennell K.D."/>
            <person name="Loffler F.E."/>
        </authorList>
    </citation>
    <scope>NUCLEOTIDE SEQUENCE [LARGE SCALE GENOMIC DNA]</scope>
    <source>
        <strain evidence="2 4">ACSDCE</strain>
    </source>
</reference>
<dbReference type="OrthoDB" id="5340143at2"/>
<reference evidence="3" key="2">
    <citation type="submission" date="2017-05" db="EMBL/GenBank/DDBJ databases">
        <title>Dechlorination kinetics govern the competition between two new strains of the genus Sulfurospirillum.</title>
        <authorList>
            <person name="Buttet G.F."/>
            <person name="Murray A.M."/>
            <person name="Goris T."/>
            <person name="Burion M."/>
            <person name="Lin B."/>
            <person name="Rolle M."/>
            <person name="Maillard J."/>
        </authorList>
    </citation>
    <scope>NUCLEOTIDE SEQUENCE [LARGE SCALE GENOMIC DNA]</scope>
    <source>
        <strain evidence="3">SL2-1</strain>
    </source>
</reference>
<protein>
    <submittedName>
        <fullName evidence="1">Uncharacterized protein</fullName>
    </submittedName>
</protein>
<evidence type="ECO:0000313" key="4">
    <source>
        <dbReference type="Proteomes" id="UP000502831"/>
    </source>
</evidence>
<dbReference type="EMBL" id="CP021416">
    <property type="protein sequence ID" value="ARU49485.1"/>
    <property type="molecule type" value="Genomic_DNA"/>
</dbReference>
<dbReference type="RefSeq" id="WP_087439229.1">
    <property type="nucleotide sequence ID" value="NZ_CP021416.1"/>
</dbReference>
<dbReference type="Proteomes" id="UP000196005">
    <property type="component" value="Chromosome"/>
</dbReference>
<evidence type="ECO:0000313" key="3">
    <source>
        <dbReference type="Proteomes" id="UP000196005"/>
    </source>
</evidence>
<keyword evidence="3" id="KW-1185">Reference proteome</keyword>
<accession>A0A1Y0HQ72</accession>
<dbReference type="KEGG" id="suls:Sdiek1_2334"/>
<gene>
    <name evidence="2" type="ORF">FA584_04050</name>
    <name evidence="1" type="ORF">Sdiek1_2334</name>
</gene>
<evidence type="ECO:0000313" key="2">
    <source>
        <dbReference type="EMBL" id="QIR75421.1"/>
    </source>
</evidence>
<sequence>MMRQGLSQYQAVQKSATTLEHNTVLEKIIEKAALYDIAFLQNRALMETILDFPEKSVDVKMILKMEELLLWLSQTQEGAGMS</sequence>
<reference evidence="2" key="4">
    <citation type="submission" date="2020-08" db="EMBL/GenBank/DDBJ databases">
        <authorList>
            <person name="Yang Y."/>
            <person name="Huo L."/>
            <person name="Yan J."/>
        </authorList>
    </citation>
    <scope>NUCLEOTIDE SEQUENCE</scope>
    <source>
        <strain evidence="2">ACSDCE</strain>
    </source>
</reference>
<dbReference type="Proteomes" id="UP000502831">
    <property type="component" value="Chromosome"/>
</dbReference>